<keyword evidence="9 10" id="KW-0472">Membrane</keyword>
<evidence type="ECO:0000256" key="2">
    <source>
        <dbReference type="ARBA" id="ARBA00008440"/>
    </source>
</evidence>
<feature type="transmembrane region" description="Helical" evidence="10">
    <location>
        <begin position="292"/>
        <end position="311"/>
    </location>
</feature>
<dbReference type="InterPro" id="IPR053952">
    <property type="entry name" value="K_trans_C"/>
</dbReference>
<comment type="caution">
    <text evidence="13">The sequence shown here is derived from an EMBL/GenBank/DDBJ whole genome shotgun (WGS) entry which is preliminary data.</text>
</comment>
<feature type="transmembrane region" description="Helical" evidence="10">
    <location>
        <begin position="47"/>
        <end position="67"/>
    </location>
</feature>
<evidence type="ECO:0000256" key="5">
    <source>
        <dbReference type="ARBA" id="ARBA00022692"/>
    </source>
</evidence>
<comment type="caution">
    <text evidence="10">Lacks conserved residue(s) required for the propagation of feature annotation.</text>
</comment>
<dbReference type="Proteomes" id="UP000775213">
    <property type="component" value="Unassembled WGS sequence"/>
</dbReference>
<reference evidence="13 14" key="1">
    <citation type="journal article" date="2021" name="Hortic Res">
        <title>Chromosome-scale assembly of the Dendrobium chrysotoxum genome enhances the understanding of orchid evolution.</title>
        <authorList>
            <person name="Zhang Y."/>
            <person name="Zhang G.Q."/>
            <person name="Zhang D."/>
            <person name="Liu X.D."/>
            <person name="Xu X.Y."/>
            <person name="Sun W.H."/>
            <person name="Yu X."/>
            <person name="Zhu X."/>
            <person name="Wang Z.W."/>
            <person name="Zhao X."/>
            <person name="Zhong W.Y."/>
            <person name="Chen H."/>
            <person name="Yin W.L."/>
            <person name="Huang T."/>
            <person name="Niu S.C."/>
            <person name="Liu Z.J."/>
        </authorList>
    </citation>
    <scope>NUCLEOTIDE SEQUENCE [LARGE SCALE GENOMIC DNA]</scope>
    <source>
        <strain evidence="13">Lindl</strain>
    </source>
</reference>
<evidence type="ECO:0000259" key="12">
    <source>
        <dbReference type="Pfam" id="PF22776"/>
    </source>
</evidence>
<evidence type="ECO:0000256" key="6">
    <source>
        <dbReference type="ARBA" id="ARBA00022958"/>
    </source>
</evidence>
<dbReference type="NCBIfam" id="TIGR00794">
    <property type="entry name" value="kup"/>
    <property type="match status" value="1"/>
</dbReference>
<evidence type="ECO:0000313" key="13">
    <source>
        <dbReference type="EMBL" id="KAH0453500.1"/>
    </source>
</evidence>
<evidence type="ECO:0000259" key="11">
    <source>
        <dbReference type="Pfam" id="PF02705"/>
    </source>
</evidence>
<feature type="transmembrane region" description="Helical" evidence="10">
    <location>
        <begin position="176"/>
        <end position="195"/>
    </location>
</feature>
<feature type="transmembrane region" description="Helical" evidence="10">
    <location>
        <begin position="459"/>
        <end position="479"/>
    </location>
</feature>
<name>A0AAV7GCR7_DENCH</name>
<dbReference type="Pfam" id="PF02705">
    <property type="entry name" value="K_trans"/>
    <property type="match status" value="1"/>
</dbReference>
<dbReference type="EMBL" id="JAGFBR010000016">
    <property type="protein sequence ID" value="KAH0453500.1"/>
    <property type="molecule type" value="Genomic_DNA"/>
</dbReference>
<dbReference type="AlphaFoldDB" id="A0AAV7GCR7"/>
<dbReference type="Pfam" id="PF22776">
    <property type="entry name" value="K_trans_C"/>
    <property type="match status" value="1"/>
</dbReference>
<comment type="function">
    <text evidence="10">Potassium transporter.</text>
</comment>
<evidence type="ECO:0000256" key="7">
    <source>
        <dbReference type="ARBA" id="ARBA00022989"/>
    </source>
</evidence>
<keyword evidence="5 10" id="KW-0812">Transmembrane</keyword>
<feature type="transmembrane region" description="Helical" evidence="10">
    <location>
        <begin position="486"/>
        <end position="504"/>
    </location>
</feature>
<keyword evidence="3" id="KW-0813">Transport</keyword>
<sequence length="776" mass="87220">MDYESGIGTPKAKRTRSGIHDNGYLYDLFGLEERENSILQKLSMNTFLLAYQSLGVVYGDLSISPIFVYSNIFSGKLKLSEDDTEVFGVLSLVFWTLTLIALLKYIVIVLGADDHGEGGVFALYSRVCRNSKLGLIKTPVAAYEHFPVYEFQTPYEENRTSLMIKGFFEKHQRSRIVLFFIVLLGTSMFIGDGVLTPTMSVLSAVSGLRVKVPGLHENYTVAISCFILAGLFKLQHYGTHRVGFLFGPLLISWLGCLSMMGIYNIFKWNPAIIQALSPYYIYKFFKVFGNDGWSSLGGIVLCITGAEAMFADLGHFSKLSLRMAFSALVFPSLLLAYMGEAAFLSKHKEDSQMIWPLYDQTNLADEIFLFYSNIESIYWPVYIIATLATIVASQPMISAIFSIISQCRALNCFPRVKIIHTSNHVHGQIYIPEINWLLMLLCMSVTIGFKDTTAIGNAYGLSVITVMFVTTCLMFLIITTVWNQNILVATLFAITFGSVELFYLSACLAKFRHGGWLPLVFSLIILFVMNIWHYGTSTKLAYELQNKVQLDSILNFSVGLVRVPGIGFVFSTIPDVIPPMFCHFITNFPAVHRIIIFVSLQTVAFPRIPLEEHFLISRIGPKEFGFFGCIVRYGYKDSRGEFCEFEEQLLNKVSEFLLLEGSNNVAKGITSAADCPCDLLVNDVSSSDESNENLMMEISEKMPLRDEVMELLEERKAGVAYMIGHTDVLAHSSSSFFKKNMINLVYGFLRRNCRQVAVALRIPRSSLIEVGVQYRV</sequence>
<feature type="transmembrane region" description="Helical" evidence="10">
    <location>
        <begin position="323"/>
        <end position="344"/>
    </location>
</feature>
<feature type="transmembrane region" description="Helical" evidence="10">
    <location>
        <begin position="244"/>
        <end position="266"/>
    </location>
</feature>
<evidence type="ECO:0000256" key="10">
    <source>
        <dbReference type="RuleBase" id="RU321113"/>
    </source>
</evidence>
<dbReference type="PANTHER" id="PTHR30540:SF88">
    <property type="entry name" value="POTASSIUM TRANSPORTER 13-RELATED"/>
    <property type="match status" value="1"/>
</dbReference>
<feature type="domain" description="K+ potassium transporter C-terminal" evidence="12">
    <location>
        <begin position="564"/>
        <end position="775"/>
    </location>
</feature>
<evidence type="ECO:0000256" key="8">
    <source>
        <dbReference type="ARBA" id="ARBA00023065"/>
    </source>
</evidence>
<evidence type="ECO:0000256" key="4">
    <source>
        <dbReference type="ARBA" id="ARBA00022538"/>
    </source>
</evidence>
<evidence type="ECO:0000256" key="9">
    <source>
        <dbReference type="ARBA" id="ARBA00023136"/>
    </source>
</evidence>
<feature type="transmembrane region" description="Helical" evidence="10">
    <location>
        <begin position="516"/>
        <end position="532"/>
    </location>
</feature>
<dbReference type="PANTHER" id="PTHR30540">
    <property type="entry name" value="OSMOTIC STRESS POTASSIUM TRANSPORTER"/>
    <property type="match status" value="1"/>
</dbReference>
<proteinExistence type="inferred from homology"/>
<evidence type="ECO:0000256" key="1">
    <source>
        <dbReference type="ARBA" id="ARBA00004141"/>
    </source>
</evidence>
<protein>
    <recommendedName>
        <fullName evidence="10">Potassium transporter</fullName>
    </recommendedName>
</protein>
<evidence type="ECO:0000313" key="14">
    <source>
        <dbReference type="Proteomes" id="UP000775213"/>
    </source>
</evidence>
<gene>
    <name evidence="13" type="ORF">IEQ34_017824</name>
</gene>
<comment type="similarity">
    <text evidence="2 10">Belongs to the HAK/KUP transporter (TC 2.A.72.3) family.</text>
</comment>
<dbReference type="InterPro" id="IPR053951">
    <property type="entry name" value="K_trans_N"/>
</dbReference>
<keyword evidence="14" id="KW-1185">Reference proteome</keyword>
<evidence type="ECO:0000256" key="3">
    <source>
        <dbReference type="ARBA" id="ARBA00022448"/>
    </source>
</evidence>
<dbReference type="InterPro" id="IPR003855">
    <property type="entry name" value="K+_transporter"/>
</dbReference>
<feature type="transmembrane region" description="Helical" evidence="10">
    <location>
        <begin position="377"/>
        <end position="404"/>
    </location>
</feature>
<dbReference type="GO" id="GO:0016020">
    <property type="term" value="C:membrane"/>
    <property type="evidence" value="ECO:0007669"/>
    <property type="project" value="UniProtKB-SubCell"/>
</dbReference>
<feature type="transmembrane region" description="Helical" evidence="10">
    <location>
        <begin position="87"/>
        <end position="107"/>
    </location>
</feature>
<organism evidence="13 14">
    <name type="scientific">Dendrobium chrysotoxum</name>
    <name type="common">Orchid</name>
    <dbReference type="NCBI Taxonomy" id="161865"/>
    <lineage>
        <taxon>Eukaryota</taxon>
        <taxon>Viridiplantae</taxon>
        <taxon>Streptophyta</taxon>
        <taxon>Embryophyta</taxon>
        <taxon>Tracheophyta</taxon>
        <taxon>Spermatophyta</taxon>
        <taxon>Magnoliopsida</taxon>
        <taxon>Liliopsida</taxon>
        <taxon>Asparagales</taxon>
        <taxon>Orchidaceae</taxon>
        <taxon>Epidendroideae</taxon>
        <taxon>Malaxideae</taxon>
        <taxon>Dendrobiinae</taxon>
        <taxon>Dendrobium</taxon>
    </lineage>
</organism>
<keyword evidence="6 10" id="KW-0630">Potassium</keyword>
<keyword evidence="8 10" id="KW-0406">Ion transport</keyword>
<accession>A0AAV7GCR7</accession>
<keyword evidence="7 10" id="KW-1133">Transmembrane helix</keyword>
<dbReference type="GO" id="GO:0015079">
    <property type="term" value="F:potassium ion transmembrane transporter activity"/>
    <property type="evidence" value="ECO:0007669"/>
    <property type="project" value="UniProtKB-UniRule"/>
</dbReference>
<feature type="domain" description="K+ potassium transporter integral membrane" evidence="11">
    <location>
        <begin position="49"/>
        <end position="554"/>
    </location>
</feature>
<keyword evidence="4 10" id="KW-0633">Potassium transport</keyword>
<comment type="subcellular location">
    <subcellularLocation>
        <location evidence="1 10">Membrane</location>
        <topology evidence="1 10">Multi-pass membrane protein</topology>
    </subcellularLocation>
</comment>
<feature type="transmembrane region" description="Helical" evidence="10">
    <location>
        <begin position="215"/>
        <end position="232"/>
    </location>
</feature>